<evidence type="ECO:0000313" key="2">
    <source>
        <dbReference type="Proteomes" id="UP001057402"/>
    </source>
</evidence>
<proteinExistence type="predicted"/>
<dbReference type="Proteomes" id="UP001057402">
    <property type="component" value="Chromosome 3"/>
</dbReference>
<reference evidence="2" key="1">
    <citation type="journal article" date="2023" name="Front. Plant Sci.">
        <title>Chromosomal-level genome assembly of Melastoma candidum provides insights into trichome evolution.</title>
        <authorList>
            <person name="Zhong Y."/>
            <person name="Wu W."/>
            <person name="Sun C."/>
            <person name="Zou P."/>
            <person name="Liu Y."/>
            <person name="Dai S."/>
            <person name="Zhou R."/>
        </authorList>
    </citation>
    <scope>NUCLEOTIDE SEQUENCE [LARGE SCALE GENOMIC DNA]</scope>
</reference>
<gene>
    <name evidence="1" type="ORF">MLD38_007067</name>
</gene>
<comment type="caution">
    <text evidence="1">The sequence shown here is derived from an EMBL/GenBank/DDBJ whole genome shotgun (WGS) entry which is preliminary data.</text>
</comment>
<accession>A0ACB9RPX5</accession>
<protein>
    <submittedName>
        <fullName evidence="1">Uncharacterized protein</fullName>
    </submittedName>
</protein>
<dbReference type="EMBL" id="CM042882">
    <property type="protein sequence ID" value="KAI4380939.1"/>
    <property type="molecule type" value="Genomic_DNA"/>
</dbReference>
<name>A0ACB9RPX5_9MYRT</name>
<evidence type="ECO:0000313" key="1">
    <source>
        <dbReference type="EMBL" id="KAI4380939.1"/>
    </source>
</evidence>
<sequence length="427" mass="47769">MADITYVCKRTVVSTKPVRPNLCCPLSVLDRLMEPHHLRIVFYYHTAQKREVGELTVKLRESLSETLTSYPIMMGRLQRDDEERWTIKCNDAGVRVVEARVSCSVDEWLRHVDREKELRLVHWEEMSHKPYYWSTFYIQMTEFEKGGMAIGLSCIHLLADPFCATAFIDAWAKTTLAQEIHIPPAFVPLPKRHSQDQDHANNSLVNMAVRLCIEMAKRTGGIGSDETLSPFEALAGLFWARLGRVKVIKQGLVKMSLGHDVRKILGLDKGFFGNCIVYNNAQLEINDDGGIGVGEAASAIRDAISQFDRLKVLGLIDWLHLNDHANSLTKGPNGFLGFSDLVCIDLDDVSPYRAGLEVGLDPIRASYYIEPASEMGQIVILPSHEGVESRDVMVTASEDDLARLRKDDLVQQLGATILMGGNLSSSK</sequence>
<keyword evidence="2" id="KW-1185">Reference proteome</keyword>
<organism evidence="1 2">
    <name type="scientific">Melastoma candidum</name>
    <dbReference type="NCBI Taxonomy" id="119954"/>
    <lineage>
        <taxon>Eukaryota</taxon>
        <taxon>Viridiplantae</taxon>
        <taxon>Streptophyta</taxon>
        <taxon>Embryophyta</taxon>
        <taxon>Tracheophyta</taxon>
        <taxon>Spermatophyta</taxon>
        <taxon>Magnoliopsida</taxon>
        <taxon>eudicotyledons</taxon>
        <taxon>Gunneridae</taxon>
        <taxon>Pentapetalae</taxon>
        <taxon>rosids</taxon>
        <taxon>malvids</taxon>
        <taxon>Myrtales</taxon>
        <taxon>Melastomataceae</taxon>
        <taxon>Melastomatoideae</taxon>
        <taxon>Melastomateae</taxon>
        <taxon>Melastoma</taxon>
    </lineage>
</organism>